<dbReference type="InterPro" id="IPR023395">
    <property type="entry name" value="MCP_dom_sf"/>
</dbReference>
<organism evidence="6 7">
    <name type="scientific">Favolaschia claudopus</name>
    <dbReference type="NCBI Taxonomy" id="2862362"/>
    <lineage>
        <taxon>Eukaryota</taxon>
        <taxon>Fungi</taxon>
        <taxon>Dikarya</taxon>
        <taxon>Basidiomycota</taxon>
        <taxon>Agaricomycotina</taxon>
        <taxon>Agaricomycetes</taxon>
        <taxon>Agaricomycetidae</taxon>
        <taxon>Agaricales</taxon>
        <taxon>Marasmiineae</taxon>
        <taxon>Mycenaceae</taxon>
        <taxon>Favolaschia</taxon>
    </lineage>
</organism>
<evidence type="ECO:0000256" key="3">
    <source>
        <dbReference type="ARBA" id="ARBA00022989"/>
    </source>
</evidence>
<dbReference type="SUPFAM" id="SSF103506">
    <property type="entry name" value="Mitochondrial carrier"/>
    <property type="match status" value="1"/>
</dbReference>
<evidence type="ECO:0000256" key="2">
    <source>
        <dbReference type="ARBA" id="ARBA00022692"/>
    </source>
</evidence>
<name>A0AAW0C2R9_9AGAR</name>
<evidence type="ECO:0000256" key="4">
    <source>
        <dbReference type="ARBA" id="ARBA00023136"/>
    </source>
</evidence>
<dbReference type="Gene3D" id="1.50.40.10">
    <property type="entry name" value="Mitochondrial carrier domain"/>
    <property type="match status" value="1"/>
</dbReference>
<dbReference type="GO" id="GO:0016020">
    <property type="term" value="C:membrane"/>
    <property type="evidence" value="ECO:0007669"/>
    <property type="project" value="UniProtKB-SubCell"/>
</dbReference>
<evidence type="ECO:0000313" key="6">
    <source>
        <dbReference type="EMBL" id="KAK7033244.1"/>
    </source>
</evidence>
<evidence type="ECO:0000256" key="1">
    <source>
        <dbReference type="ARBA" id="ARBA00004370"/>
    </source>
</evidence>
<reference evidence="6 7" key="1">
    <citation type="journal article" date="2024" name="J Genomics">
        <title>Draft genome sequencing and assembly of Favolaschia claudopus CIRM-BRFM 2984 isolated from oak limbs.</title>
        <authorList>
            <person name="Navarro D."/>
            <person name="Drula E."/>
            <person name="Chaduli D."/>
            <person name="Cazenave R."/>
            <person name="Ahrendt S."/>
            <person name="Wang J."/>
            <person name="Lipzen A."/>
            <person name="Daum C."/>
            <person name="Barry K."/>
            <person name="Grigoriev I.V."/>
            <person name="Favel A."/>
            <person name="Rosso M.N."/>
            <person name="Martin F."/>
        </authorList>
    </citation>
    <scope>NUCLEOTIDE SEQUENCE [LARGE SCALE GENOMIC DNA]</scope>
    <source>
        <strain evidence="6 7">CIRM-BRFM 2984</strain>
    </source>
</reference>
<evidence type="ECO:0000313" key="7">
    <source>
        <dbReference type="Proteomes" id="UP001362999"/>
    </source>
</evidence>
<feature type="transmembrane region" description="Helical" evidence="5">
    <location>
        <begin position="145"/>
        <end position="166"/>
    </location>
</feature>
<gene>
    <name evidence="6" type="ORF">R3P38DRAFT_3265192</name>
</gene>
<dbReference type="AlphaFoldDB" id="A0AAW0C2R9"/>
<dbReference type="EMBL" id="JAWWNJ010000023">
    <property type="protein sequence ID" value="KAK7033244.1"/>
    <property type="molecule type" value="Genomic_DNA"/>
</dbReference>
<dbReference type="Proteomes" id="UP001362999">
    <property type="component" value="Unassembled WGS sequence"/>
</dbReference>
<feature type="transmembrane region" description="Helical" evidence="5">
    <location>
        <begin position="193"/>
        <end position="213"/>
    </location>
</feature>
<sequence>MLGFFELLAVPFTGVLVRYRSASHPKTAVEDGSLPPPPTFISIAKRVHRLQGFEGLTRGLMPTIGYTLFFFFFWPFWGPKFYLSPFPPASERSGLFSILLSTAFYTFFLVAAYRSITSPRKLDVLNAREALHILFTVHERKKPSVILQTPGLLPAILLNVLFYHFVVRSISQMIYPYHTPEIYSFKEEWIRRAGLVVLALFSTAICTPLEVIATRLALQRNYGGLAIIGEATPAQNTVAPAATPSNEAAVQLPPAPVDVVSETPTQPADPVAEKPEYPVDKPAETAAPLIADMATQLVVPADSERDLERGLTPFVDSDDVVVHLHNENEPYLGLVDCYKRIVAEEGWEVLYRMWFVTFLGSFI</sequence>
<comment type="caution">
    <text evidence="6">The sequence shown here is derived from an EMBL/GenBank/DDBJ whole genome shotgun (WGS) entry which is preliminary data.</text>
</comment>
<proteinExistence type="predicted"/>
<feature type="transmembrane region" description="Helical" evidence="5">
    <location>
        <begin position="94"/>
        <end position="113"/>
    </location>
</feature>
<comment type="subcellular location">
    <subcellularLocation>
        <location evidence="1">Membrane</location>
    </subcellularLocation>
</comment>
<keyword evidence="3 5" id="KW-1133">Transmembrane helix</keyword>
<keyword evidence="2 5" id="KW-0812">Transmembrane</keyword>
<keyword evidence="4 5" id="KW-0472">Membrane</keyword>
<keyword evidence="7" id="KW-1185">Reference proteome</keyword>
<accession>A0AAW0C2R9</accession>
<evidence type="ECO:0000256" key="5">
    <source>
        <dbReference type="SAM" id="Phobius"/>
    </source>
</evidence>
<feature type="transmembrane region" description="Helical" evidence="5">
    <location>
        <begin position="55"/>
        <end position="74"/>
    </location>
</feature>
<protein>
    <submittedName>
        <fullName evidence="6">Mitochondrial carrier</fullName>
    </submittedName>
</protein>